<dbReference type="InterPro" id="IPR001171">
    <property type="entry name" value="ERG24_DHCR-like"/>
</dbReference>
<dbReference type="InterPro" id="IPR018083">
    <property type="entry name" value="Sterol_reductase_CS"/>
</dbReference>
<gene>
    <name evidence="14" type="ORF">M7I_8039</name>
</gene>
<sequence>MATNSWDRCPVPSALSPSTLTVENLKRDVGWPANGIMGLASWDATLKTLGYYALSLVLHRVLPGEEVEGVELSSGGRLKYKFNTWWSSLTTFAILAAGTAAQGADFPVWTYIYDNYLQILTANILIAYGLATYVYIKSFSVKPGNVERRELAMGGQSGNMLYDWFIGRELNPRVTLPIFGEIDIKECIFLVTAFQTLYVFDAWWMESAILTTMDITTDGFGFMLAFGDLVWVPFIYSIQARYLAVYPHSLGLFGCAQVFAVLGTGYYIFRSANNEKNRFRTNPKDPRVAHLKYIETKSGSKLLTSGWWGTARHINYTGDWIQAWAYCMPTGIAGYLIQHSSIAPTAGQSLVDKSFVYNGPVAYSEVTQGSARGWGMMFTYFYLVYFAILLVHRERRDEEKCIRKYGDDWKKYTEAVPEEFFTSTLLPNPQAKSWLKSRISASQSLPDKPVEVWMLTGLILMTHATWTLLSAPNPEDAKRFTPGLASPFDPAAVESLRRLSVSEGVKPTFGFRAEKEEGQKIAGVKVVETGKFPGVRAWAGRWERVAWDEGVRLQKGVYAENGEGEEDFDDDEKFWDGFLEKADELTK</sequence>
<evidence type="ECO:0000256" key="10">
    <source>
        <dbReference type="ARBA" id="ARBA00023136"/>
    </source>
</evidence>
<proteinExistence type="inferred from homology"/>
<dbReference type="EMBL" id="AGUE01000262">
    <property type="protein sequence ID" value="EHK96281.1"/>
    <property type="molecule type" value="Genomic_DNA"/>
</dbReference>
<dbReference type="FunCoup" id="H0EYX8">
    <property type="interactions" value="269"/>
</dbReference>
<dbReference type="Pfam" id="PF01222">
    <property type="entry name" value="ERG4_ERG24"/>
    <property type="match status" value="1"/>
</dbReference>
<keyword evidence="7 13" id="KW-0560">Oxidoreductase</keyword>
<accession>H0EYX8</accession>
<comment type="caution">
    <text evidence="13">Lacks conserved residue(s) required for the propagation of feature annotation.</text>
</comment>
<dbReference type="PROSITE" id="PS01018">
    <property type="entry name" value="STEROL_REDUCT_2"/>
    <property type="match status" value="1"/>
</dbReference>
<dbReference type="Gene3D" id="1.20.120.1630">
    <property type="match status" value="1"/>
</dbReference>
<keyword evidence="3 13" id="KW-0444">Lipid biosynthesis</keyword>
<organism evidence="14 15">
    <name type="scientific">Glarea lozoyensis (strain ATCC 74030 / MF5533)</name>
    <dbReference type="NCBI Taxonomy" id="1104152"/>
    <lineage>
        <taxon>Eukaryota</taxon>
        <taxon>Fungi</taxon>
        <taxon>Dikarya</taxon>
        <taxon>Ascomycota</taxon>
        <taxon>Pezizomycotina</taxon>
        <taxon>Leotiomycetes</taxon>
        <taxon>Helotiales</taxon>
        <taxon>Helotiaceae</taxon>
        <taxon>Glarea</taxon>
    </lineage>
</organism>
<feature type="transmembrane region" description="Helical" evidence="13">
    <location>
        <begin position="373"/>
        <end position="391"/>
    </location>
</feature>
<evidence type="ECO:0000256" key="2">
    <source>
        <dbReference type="ARBA" id="ARBA00005402"/>
    </source>
</evidence>
<keyword evidence="8 13" id="KW-0756">Sterol biosynthesis</keyword>
<comment type="similarity">
    <text evidence="2 13">Belongs to the ERG4/ERG24 family.</text>
</comment>
<dbReference type="InParanoid" id="H0EYX8"/>
<dbReference type="GO" id="GO:0006696">
    <property type="term" value="P:ergosterol biosynthetic process"/>
    <property type="evidence" value="ECO:0007669"/>
    <property type="project" value="TreeGrafter"/>
</dbReference>
<dbReference type="Proteomes" id="UP000005446">
    <property type="component" value="Unassembled WGS sequence"/>
</dbReference>
<keyword evidence="5 13" id="KW-0752">Steroid biosynthesis</keyword>
<evidence type="ECO:0000256" key="3">
    <source>
        <dbReference type="ARBA" id="ARBA00022516"/>
    </source>
</evidence>
<evidence type="ECO:0000313" key="14">
    <source>
        <dbReference type="EMBL" id="EHK96281.1"/>
    </source>
</evidence>
<evidence type="ECO:0000256" key="8">
    <source>
        <dbReference type="ARBA" id="ARBA00023011"/>
    </source>
</evidence>
<keyword evidence="11 13" id="KW-1207">Sterol metabolism</keyword>
<dbReference type="PROSITE" id="PS01017">
    <property type="entry name" value="STEROL_REDUCT_1"/>
    <property type="match status" value="1"/>
</dbReference>
<dbReference type="HOGENOM" id="CLU_464637_0_0_1"/>
<keyword evidence="6 13" id="KW-1133">Transmembrane helix</keyword>
<dbReference type="GO" id="GO:0005789">
    <property type="term" value="C:endoplasmic reticulum membrane"/>
    <property type="evidence" value="ECO:0007669"/>
    <property type="project" value="TreeGrafter"/>
</dbReference>
<evidence type="ECO:0000256" key="12">
    <source>
        <dbReference type="ARBA" id="ARBA00023221"/>
    </source>
</evidence>
<keyword evidence="10 13" id="KW-0472">Membrane</keyword>
<keyword evidence="4 13" id="KW-0812">Transmembrane</keyword>
<feature type="transmembrane region" description="Helical" evidence="13">
    <location>
        <begin position="220"/>
        <end position="238"/>
    </location>
</feature>
<evidence type="ECO:0000256" key="4">
    <source>
        <dbReference type="ARBA" id="ARBA00022692"/>
    </source>
</evidence>
<protein>
    <recommendedName>
        <fullName evidence="13">Delta(14)-sterol reductase</fullName>
    </recommendedName>
    <alternativeName>
        <fullName evidence="13">C-14 sterol reductase</fullName>
    </alternativeName>
    <alternativeName>
        <fullName evidence="13">Sterol C14-reductase</fullName>
    </alternativeName>
</protein>
<feature type="transmembrane region" description="Helical" evidence="13">
    <location>
        <begin position="116"/>
        <end position="136"/>
    </location>
</feature>
<dbReference type="OrthoDB" id="10262235at2759"/>
<evidence type="ECO:0000256" key="11">
    <source>
        <dbReference type="ARBA" id="ARBA00023166"/>
    </source>
</evidence>
<evidence type="ECO:0000256" key="6">
    <source>
        <dbReference type="ARBA" id="ARBA00022989"/>
    </source>
</evidence>
<name>H0EYX8_GLAL7</name>
<evidence type="ECO:0000256" key="13">
    <source>
        <dbReference type="RuleBase" id="RU369120"/>
    </source>
</evidence>
<evidence type="ECO:0000256" key="1">
    <source>
        <dbReference type="ARBA" id="ARBA00004141"/>
    </source>
</evidence>
<comment type="subcellular location">
    <subcellularLocation>
        <location evidence="1">Membrane</location>
        <topology evidence="1">Multi-pass membrane protein</topology>
    </subcellularLocation>
</comment>
<evidence type="ECO:0000313" key="15">
    <source>
        <dbReference type="Proteomes" id="UP000005446"/>
    </source>
</evidence>
<reference evidence="14 15" key="1">
    <citation type="journal article" date="2012" name="Eukaryot. Cell">
        <title>Genome sequence of the fungus Glarea lozoyensis: the first genome sequence of a species from the Helotiaceae family.</title>
        <authorList>
            <person name="Youssar L."/>
            <person name="Gruening B.A."/>
            <person name="Erxleben A."/>
            <person name="Guenther S."/>
            <person name="Huettel W."/>
        </authorList>
    </citation>
    <scope>NUCLEOTIDE SEQUENCE [LARGE SCALE GENOMIC DNA]</scope>
    <source>
        <strain evidence="15">ATCC 74030 / MF5533</strain>
    </source>
</reference>
<evidence type="ECO:0000256" key="7">
    <source>
        <dbReference type="ARBA" id="ARBA00023002"/>
    </source>
</evidence>
<dbReference type="PANTHER" id="PTHR21257:SF52">
    <property type="entry name" value="DELTA(14)-STEROL REDUCTASE TM7SF2"/>
    <property type="match status" value="1"/>
</dbReference>
<feature type="transmembrane region" description="Helical" evidence="13">
    <location>
        <begin position="250"/>
        <end position="269"/>
    </location>
</feature>
<evidence type="ECO:0000256" key="9">
    <source>
        <dbReference type="ARBA" id="ARBA00023098"/>
    </source>
</evidence>
<dbReference type="PANTHER" id="PTHR21257">
    <property type="entry name" value="DELTA(14)-STEROL REDUCTASE"/>
    <property type="match status" value="1"/>
</dbReference>
<keyword evidence="12 13" id="KW-0753">Steroid metabolism</keyword>
<dbReference type="GO" id="GO:0050613">
    <property type="term" value="F:Delta14-sterol reductase activity"/>
    <property type="evidence" value="ECO:0007669"/>
    <property type="project" value="TreeGrafter"/>
</dbReference>
<comment type="caution">
    <text evidence="14">The sequence shown here is derived from an EMBL/GenBank/DDBJ whole genome shotgun (WGS) entry which is preliminary data.</text>
</comment>
<keyword evidence="15" id="KW-1185">Reference proteome</keyword>
<keyword evidence="9 13" id="KW-0443">Lipid metabolism</keyword>
<evidence type="ECO:0000256" key="5">
    <source>
        <dbReference type="ARBA" id="ARBA00022955"/>
    </source>
</evidence>
<feature type="transmembrane region" description="Helical" evidence="13">
    <location>
        <begin position="85"/>
        <end position="104"/>
    </location>
</feature>
<dbReference type="AlphaFoldDB" id="H0EYX8"/>